<comment type="caution">
    <text evidence="10">The sequence shown here is derived from an EMBL/GenBank/DDBJ whole genome shotgun (WGS) entry which is preliminary data.</text>
</comment>
<evidence type="ECO:0000256" key="4">
    <source>
        <dbReference type="ARBA" id="ARBA00022729"/>
    </source>
</evidence>
<dbReference type="AlphaFoldDB" id="A0A6I4TWM2"/>
<feature type="domain" description="Glycoside hydrolase family 3 N-terminal" evidence="8">
    <location>
        <begin position="158"/>
        <end position="458"/>
    </location>
</feature>
<dbReference type="Gene3D" id="3.20.20.300">
    <property type="entry name" value="Glycoside hydrolase, family 3, N-terminal domain"/>
    <property type="match status" value="1"/>
</dbReference>
<evidence type="ECO:0000259" key="8">
    <source>
        <dbReference type="Pfam" id="PF00933"/>
    </source>
</evidence>
<comment type="catalytic activity">
    <reaction evidence="1">
        <text>Hydrolysis of terminal, non-reducing beta-D-glucosyl residues with release of beta-D-glucose.</text>
        <dbReference type="EC" id="3.2.1.21"/>
    </reaction>
</comment>
<sequence length="738" mass="79227">MAAPVTRYVTEIMTIHFSRSPVSHRWLWPLLATAAIGLLPLQAQAAQPPVESRVKPLIAIDDLQFRDLNGNGQLDPYEDWRLPVESRVDDLVQRMNLAEKAGLMLIDTANAACNGAVSGEAIDYLYRQNMRFFVFRNAVAGTPNCIEGDGFRRSSTLTPTQAARFTNAAQTIAESSRLGIPVLFKSNPRNHLDGATRVGISEAAGSFSAFPREPGLAAAVLGSDGDTRLIHDFGQAVAREWHAIGVRGMYGYQADLGTEPRWNRYPQLFSEDAGLTADIITALVQSIQGGAGYSPSGIELTIKHFPGGGPQEQGLDPHYSFGKNQVYPAGKFGFHIEPFKAAIDAGAGAIMPYYGVPIDVTYQGVRYEQVGMAFSSQIVTDLLRGQLGFRGYVNSDTSIIADRAWGLEAKTIAERLATAINSGNDILSGFNRAQDITDLVASGAVTESRIGESARRLLKPLFLMGLFEKPYVDESAADAVLADPAHEQLAADIQRRSIVLLQNEGALLPLSPTRRVLSVNGPATALRDLGYQVVEGGPDAAADADVAVIRVQVDTSGTNAYKSDDPAMGMDPTHLNPRTGKPWGAEDRCVTTGQGPCTDDTLMFGGAFPWESDNISFTTMAASQSWKITPSLNEIKSVMNRVGADKVVLAIEFRQPYVLDTESGLPQAGALLATFGVSDAALADVLTGKVDAVGKMPFALARTMDAVIANDPDAPGYAAQDTLFPYNWGLSLDPTANR</sequence>
<dbReference type="Proteomes" id="UP000469430">
    <property type="component" value="Unassembled WGS sequence"/>
</dbReference>
<dbReference type="Pfam" id="PF00933">
    <property type="entry name" value="Glyco_hydro_3"/>
    <property type="match status" value="1"/>
</dbReference>
<dbReference type="Pfam" id="PF01915">
    <property type="entry name" value="Glyco_hydro_3_C"/>
    <property type="match status" value="1"/>
</dbReference>
<protein>
    <recommendedName>
        <fullName evidence="3">beta-glucosidase</fullName>
        <ecNumber evidence="3">3.2.1.21</ecNumber>
    </recommendedName>
</protein>
<keyword evidence="11" id="KW-1185">Reference proteome</keyword>
<name>A0A6I4TWM2_9SPHN</name>
<dbReference type="InterPro" id="IPR002772">
    <property type="entry name" value="Glyco_hydro_3_C"/>
</dbReference>
<evidence type="ECO:0000256" key="6">
    <source>
        <dbReference type="ARBA" id="ARBA00023295"/>
    </source>
</evidence>
<dbReference type="Gene3D" id="3.40.50.1700">
    <property type="entry name" value="Glycoside hydrolase family 3 C-terminal domain"/>
    <property type="match status" value="1"/>
</dbReference>
<keyword evidence="5 10" id="KW-0378">Hydrolase</keyword>
<dbReference type="InterPro" id="IPR051915">
    <property type="entry name" value="Cellulose_Degrad_GH3"/>
</dbReference>
<organism evidence="10 11">
    <name type="scientific">Croceibacterium xixiisoli</name>
    <dbReference type="NCBI Taxonomy" id="1476466"/>
    <lineage>
        <taxon>Bacteria</taxon>
        <taxon>Pseudomonadati</taxon>
        <taxon>Pseudomonadota</taxon>
        <taxon>Alphaproteobacteria</taxon>
        <taxon>Sphingomonadales</taxon>
        <taxon>Erythrobacteraceae</taxon>
        <taxon>Croceibacterium</taxon>
    </lineage>
</organism>
<comment type="similarity">
    <text evidence="2">Belongs to the glycosyl hydrolase 3 family.</text>
</comment>
<dbReference type="PANTHER" id="PTHR30620">
    <property type="entry name" value="PERIPLASMIC BETA-GLUCOSIDASE-RELATED"/>
    <property type="match status" value="1"/>
</dbReference>
<dbReference type="GO" id="GO:0008422">
    <property type="term" value="F:beta-glucosidase activity"/>
    <property type="evidence" value="ECO:0007669"/>
    <property type="project" value="UniProtKB-EC"/>
</dbReference>
<dbReference type="InterPro" id="IPR036962">
    <property type="entry name" value="Glyco_hydro_3_N_sf"/>
</dbReference>
<reference evidence="10 11" key="1">
    <citation type="submission" date="2019-12" db="EMBL/GenBank/DDBJ databases">
        <title>Genomic-based taxomic classification of the family Erythrobacteraceae.</title>
        <authorList>
            <person name="Xu L."/>
        </authorList>
    </citation>
    <scope>NUCLEOTIDE SEQUENCE [LARGE SCALE GENOMIC DNA]</scope>
    <source>
        <strain evidence="10 11">S36</strain>
    </source>
</reference>
<dbReference type="PRINTS" id="PR00133">
    <property type="entry name" value="GLHYDRLASE3"/>
</dbReference>
<dbReference type="InterPro" id="IPR001764">
    <property type="entry name" value="Glyco_hydro_3_N"/>
</dbReference>
<gene>
    <name evidence="10" type="ORF">GRI97_08405</name>
</gene>
<evidence type="ECO:0000256" key="2">
    <source>
        <dbReference type="ARBA" id="ARBA00005336"/>
    </source>
</evidence>
<feature type="region of interest" description="Disordered" evidence="7">
    <location>
        <begin position="560"/>
        <end position="584"/>
    </location>
</feature>
<evidence type="ECO:0000313" key="11">
    <source>
        <dbReference type="Proteomes" id="UP000469430"/>
    </source>
</evidence>
<evidence type="ECO:0000313" key="10">
    <source>
        <dbReference type="EMBL" id="MXO99008.1"/>
    </source>
</evidence>
<evidence type="ECO:0000259" key="9">
    <source>
        <dbReference type="Pfam" id="PF01915"/>
    </source>
</evidence>
<evidence type="ECO:0000256" key="3">
    <source>
        <dbReference type="ARBA" id="ARBA00012744"/>
    </source>
</evidence>
<dbReference type="EC" id="3.2.1.21" evidence="3"/>
<evidence type="ECO:0000256" key="7">
    <source>
        <dbReference type="SAM" id="MobiDB-lite"/>
    </source>
</evidence>
<accession>A0A6I4TWM2</accession>
<dbReference type="EMBL" id="WTYJ01000001">
    <property type="protein sequence ID" value="MXO99008.1"/>
    <property type="molecule type" value="Genomic_DNA"/>
</dbReference>
<dbReference type="PANTHER" id="PTHR30620:SF16">
    <property type="entry name" value="LYSOSOMAL BETA GLUCOSIDASE"/>
    <property type="match status" value="1"/>
</dbReference>
<evidence type="ECO:0000256" key="5">
    <source>
        <dbReference type="ARBA" id="ARBA00022801"/>
    </source>
</evidence>
<dbReference type="SUPFAM" id="SSF52279">
    <property type="entry name" value="Beta-D-glucan exohydrolase, C-terminal domain"/>
    <property type="match status" value="1"/>
</dbReference>
<dbReference type="SUPFAM" id="SSF51445">
    <property type="entry name" value="(Trans)glycosidases"/>
    <property type="match status" value="1"/>
</dbReference>
<keyword evidence="6" id="KW-0326">Glycosidase</keyword>
<dbReference type="InterPro" id="IPR017853">
    <property type="entry name" value="GH"/>
</dbReference>
<proteinExistence type="inferred from homology"/>
<dbReference type="InterPro" id="IPR036881">
    <property type="entry name" value="Glyco_hydro_3_C_sf"/>
</dbReference>
<feature type="domain" description="Glycoside hydrolase family 3 C-terminal" evidence="9">
    <location>
        <begin position="498"/>
        <end position="731"/>
    </location>
</feature>
<evidence type="ECO:0000256" key="1">
    <source>
        <dbReference type="ARBA" id="ARBA00000448"/>
    </source>
</evidence>
<keyword evidence="4" id="KW-0732">Signal</keyword>
<dbReference type="GO" id="GO:0009251">
    <property type="term" value="P:glucan catabolic process"/>
    <property type="evidence" value="ECO:0007669"/>
    <property type="project" value="TreeGrafter"/>
</dbReference>